<reference evidence="3 4" key="1">
    <citation type="submission" date="2018-03" db="EMBL/GenBank/DDBJ databases">
        <title>Genomic Encyclopedia of Archaeal and Bacterial Type Strains, Phase II (KMG-II): from individual species to whole genera.</title>
        <authorList>
            <person name="Goeker M."/>
        </authorList>
    </citation>
    <scope>NUCLEOTIDE SEQUENCE [LARGE SCALE GENOMIC DNA]</scope>
    <source>
        <strain evidence="3 4">DSM 45312</strain>
    </source>
</reference>
<organism evidence="3 4">
    <name type="scientific">Murinocardiopsis flavida</name>
    <dbReference type="NCBI Taxonomy" id="645275"/>
    <lineage>
        <taxon>Bacteria</taxon>
        <taxon>Bacillati</taxon>
        <taxon>Actinomycetota</taxon>
        <taxon>Actinomycetes</taxon>
        <taxon>Streptosporangiales</taxon>
        <taxon>Nocardiopsidaceae</taxon>
        <taxon>Murinocardiopsis</taxon>
    </lineage>
</organism>
<feature type="domain" description="DUF397" evidence="2">
    <location>
        <begin position="11"/>
        <end position="61"/>
    </location>
</feature>
<name>A0A2P8DG49_9ACTN</name>
<dbReference type="OrthoDB" id="3296416at2"/>
<feature type="region of interest" description="Disordered" evidence="1">
    <location>
        <begin position="1"/>
        <end position="20"/>
    </location>
</feature>
<dbReference type="Proteomes" id="UP000240542">
    <property type="component" value="Unassembled WGS sequence"/>
</dbReference>
<evidence type="ECO:0000259" key="2">
    <source>
        <dbReference type="Pfam" id="PF04149"/>
    </source>
</evidence>
<sequence length="71" mass="7895">MTRPTIEDTPAWYKSSYSTSGGRDCVEVAHTTAGVLVRDSTKPEAGHLSFTPREWECFLNSAGKGEFHHPR</sequence>
<dbReference type="EMBL" id="PYGA01000012">
    <property type="protein sequence ID" value="PSK96178.1"/>
    <property type="molecule type" value="Genomic_DNA"/>
</dbReference>
<comment type="caution">
    <text evidence="3">The sequence shown here is derived from an EMBL/GenBank/DDBJ whole genome shotgun (WGS) entry which is preliminary data.</text>
</comment>
<evidence type="ECO:0000313" key="3">
    <source>
        <dbReference type="EMBL" id="PSK96178.1"/>
    </source>
</evidence>
<evidence type="ECO:0000313" key="4">
    <source>
        <dbReference type="Proteomes" id="UP000240542"/>
    </source>
</evidence>
<keyword evidence="4" id="KW-1185">Reference proteome</keyword>
<dbReference type="RefSeq" id="WP_106584147.1">
    <property type="nucleotide sequence ID" value="NZ_PYGA01000012.1"/>
</dbReference>
<accession>A0A2P8DG49</accession>
<proteinExistence type="predicted"/>
<dbReference type="Pfam" id="PF04149">
    <property type="entry name" value="DUF397"/>
    <property type="match status" value="1"/>
</dbReference>
<protein>
    <submittedName>
        <fullName evidence="3">Uncharacterized protein DUF397</fullName>
    </submittedName>
</protein>
<gene>
    <name evidence="3" type="ORF">CLV63_11260</name>
</gene>
<dbReference type="InterPro" id="IPR007278">
    <property type="entry name" value="DUF397"/>
</dbReference>
<evidence type="ECO:0000256" key="1">
    <source>
        <dbReference type="SAM" id="MobiDB-lite"/>
    </source>
</evidence>
<dbReference type="AlphaFoldDB" id="A0A2P8DG49"/>